<dbReference type="OrthoDB" id="9776934at2"/>
<dbReference type="InterPro" id="IPR006218">
    <property type="entry name" value="DAHP1/KDSA"/>
</dbReference>
<keyword evidence="6 9" id="KW-0808">Transferase</keyword>
<dbReference type="RefSeq" id="WP_036819254.1">
    <property type="nucleotide sequence ID" value="NZ_JGVO01000202.1"/>
</dbReference>
<dbReference type="GO" id="GO:0019294">
    <property type="term" value="P:keto-3-deoxy-D-manno-octulosonic acid biosynthetic process"/>
    <property type="evidence" value="ECO:0007669"/>
    <property type="project" value="UniProtKB-UniRule"/>
</dbReference>
<comment type="caution">
    <text evidence="11">The sequence shown here is derived from an EMBL/GenBank/DDBJ whole genome shotgun (WGS) entry which is preliminary data.</text>
</comment>
<evidence type="ECO:0000256" key="9">
    <source>
        <dbReference type="HAMAP-Rule" id="MF_00056"/>
    </source>
</evidence>
<evidence type="ECO:0000256" key="4">
    <source>
        <dbReference type="ARBA" id="ARBA00010499"/>
    </source>
</evidence>
<dbReference type="NCBIfam" id="NF009109">
    <property type="entry name" value="PRK12457.1"/>
    <property type="match status" value="1"/>
</dbReference>
<keyword evidence="5 9" id="KW-0963">Cytoplasm</keyword>
<evidence type="ECO:0000256" key="6">
    <source>
        <dbReference type="ARBA" id="ARBA00022679"/>
    </source>
</evidence>
<comment type="subcellular location">
    <subcellularLocation>
        <location evidence="1 9">Cytoplasm</location>
    </subcellularLocation>
</comment>
<comment type="similarity">
    <text evidence="4 9">Belongs to the KdsA family.</text>
</comment>
<dbReference type="HAMAP" id="MF_00056">
    <property type="entry name" value="KDO8P_synth"/>
    <property type="match status" value="1"/>
</dbReference>
<gene>
    <name evidence="9" type="primary">kdsA</name>
    <name evidence="11" type="ORF">C9I98_22285</name>
</gene>
<sequence>MMEQKVVRVGDVDVANDKPFVLFGGMNVLESRDLAMQICEKYVEVTDKLGIPYVFKASFDKANRSSVHSYRGPGMEEGLKIFQELKDTFGVKIITDIHEQYQAQPVADVVDVIQLPAFLARQTDLVQAMAKTGAVINVKKPQFMSPGQVGNIVEKFAECGNENIILCERGVLHGYDNLVVDMLGFDVMKKASNGSPIIFDVTHALQCRDPQGAASGGRREQTVDLARSGLATGIGGLFMEAHPDPDNARCDGPSAFPLDKLEPFLAQLKQLDDLIKGFETIEIK</sequence>
<dbReference type="AlphaFoldDB" id="A0A2T3NGR2"/>
<dbReference type="PANTHER" id="PTHR21057">
    <property type="entry name" value="PHOSPHO-2-DEHYDRO-3-DEOXYHEPTONATE ALDOLASE"/>
    <property type="match status" value="1"/>
</dbReference>
<dbReference type="GO" id="GO:0008676">
    <property type="term" value="F:3-deoxy-8-phosphooctulonate synthase activity"/>
    <property type="evidence" value="ECO:0007669"/>
    <property type="project" value="UniProtKB-UniRule"/>
</dbReference>
<dbReference type="GO" id="GO:0005737">
    <property type="term" value="C:cytoplasm"/>
    <property type="evidence" value="ECO:0007669"/>
    <property type="project" value="UniProtKB-SubCell"/>
</dbReference>
<dbReference type="Gene3D" id="3.20.20.70">
    <property type="entry name" value="Aldolase class I"/>
    <property type="match status" value="1"/>
</dbReference>
<dbReference type="FunFam" id="3.20.20.70:FF:000058">
    <property type="entry name" value="2-dehydro-3-deoxyphosphooctonate aldolase"/>
    <property type="match status" value="1"/>
</dbReference>
<comment type="catalytic activity">
    <reaction evidence="8 9">
        <text>D-arabinose 5-phosphate + phosphoenolpyruvate + H2O = 3-deoxy-alpha-D-manno-2-octulosonate-8-phosphate + phosphate</text>
        <dbReference type="Rhea" id="RHEA:14053"/>
        <dbReference type="ChEBI" id="CHEBI:15377"/>
        <dbReference type="ChEBI" id="CHEBI:43474"/>
        <dbReference type="ChEBI" id="CHEBI:57693"/>
        <dbReference type="ChEBI" id="CHEBI:58702"/>
        <dbReference type="ChEBI" id="CHEBI:85985"/>
        <dbReference type="EC" id="2.5.1.55"/>
    </reaction>
</comment>
<protein>
    <recommendedName>
        <fullName evidence="9">2-dehydro-3-deoxyphosphooctonate aldolase</fullName>
        <ecNumber evidence="9">2.5.1.55</ecNumber>
    </recommendedName>
    <alternativeName>
        <fullName evidence="9">3-deoxy-D-manno-octulosonic acid 8-phosphate synthase</fullName>
    </alternativeName>
    <alternativeName>
        <fullName evidence="9">KDO-8-phosphate synthase</fullName>
        <shortName evidence="9">KDO 8-P synthase</shortName>
        <shortName evidence="9">KDOPS</shortName>
    </alternativeName>
    <alternativeName>
        <fullName evidence="9">Phospho-2-dehydro-3-deoxyoctonate aldolase</fullName>
    </alternativeName>
</protein>
<evidence type="ECO:0000256" key="2">
    <source>
        <dbReference type="ARBA" id="ARBA00004756"/>
    </source>
</evidence>
<dbReference type="Proteomes" id="UP000241771">
    <property type="component" value="Unassembled WGS sequence"/>
</dbReference>
<dbReference type="NCBIfam" id="NF003543">
    <property type="entry name" value="PRK05198.1"/>
    <property type="match status" value="1"/>
</dbReference>
<dbReference type="InterPro" id="IPR006269">
    <property type="entry name" value="KDO8P_synthase"/>
</dbReference>
<dbReference type="InterPro" id="IPR013785">
    <property type="entry name" value="Aldolase_TIM"/>
</dbReference>
<dbReference type="EMBL" id="PYMA01000019">
    <property type="protein sequence ID" value="PSW13953.1"/>
    <property type="molecule type" value="Genomic_DNA"/>
</dbReference>
<dbReference type="Pfam" id="PF00793">
    <property type="entry name" value="DAHP_synth_1"/>
    <property type="match status" value="1"/>
</dbReference>
<comment type="pathway">
    <text evidence="3 9">Carbohydrate biosynthesis; 3-deoxy-D-manno-octulosonate biosynthesis; 3-deoxy-D-manno-octulosonate from D-ribulose 5-phosphate: step 2/3.</text>
</comment>
<dbReference type="NCBIfam" id="TIGR01362">
    <property type="entry name" value="KDO8P_synth"/>
    <property type="match status" value="1"/>
</dbReference>
<keyword evidence="12" id="KW-1185">Reference proteome</keyword>
<keyword evidence="7 9" id="KW-0448">Lipopolysaccharide biosynthesis</keyword>
<name>A0A2T3NGR2_9GAMM</name>
<reference evidence="11 12" key="1">
    <citation type="submission" date="2018-01" db="EMBL/GenBank/DDBJ databases">
        <title>Whole genome sequencing of Histamine producing bacteria.</title>
        <authorList>
            <person name="Butler K."/>
        </authorList>
    </citation>
    <scope>NUCLEOTIDE SEQUENCE [LARGE SCALE GENOMIC DNA]</scope>
    <source>
        <strain evidence="11 12">DSM 100436</strain>
    </source>
</reference>
<dbReference type="UniPathway" id="UPA00030"/>
<accession>A0A2T3NGR2</accession>
<feature type="domain" description="DAHP synthetase I/KDSA" evidence="10">
    <location>
        <begin position="11"/>
        <end position="276"/>
    </location>
</feature>
<evidence type="ECO:0000256" key="8">
    <source>
        <dbReference type="ARBA" id="ARBA00049112"/>
    </source>
</evidence>
<comment type="pathway">
    <text evidence="2">Bacterial outer membrane biogenesis; lipopolysaccharide biosynthesis.</text>
</comment>
<evidence type="ECO:0000313" key="11">
    <source>
        <dbReference type="EMBL" id="PSW13953.1"/>
    </source>
</evidence>
<evidence type="ECO:0000313" key="12">
    <source>
        <dbReference type="Proteomes" id="UP000241771"/>
    </source>
</evidence>
<dbReference type="EC" id="2.5.1.55" evidence="9"/>
<dbReference type="SUPFAM" id="SSF51569">
    <property type="entry name" value="Aldolase"/>
    <property type="match status" value="1"/>
</dbReference>
<evidence type="ECO:0000256" key="5">
    <source>
        <dbReference type="ARBA" id="ARBA00022490"/>
    </source>
</evidence>
<evidence type="ECO:0000259" key="10">
    <source>
        <dbReference type="Pfam" id="PF00793"/>
    </source>
</evidence>
<dbReference type="UniPathway" id="UPA00357">
    <property type="reaction ID" value="UER00474"/>
</dbReference>
<evidence type="ECO:0000256" key="1">
    <source>
        <dbReference type="ARBA" id="ARBA00004496"/>
    </source>
</evidence>
<organism evidence="11 12">
    <name type="scientific">Photobacterium sanctipauli</name>
    <dbReference type="NCBI Taxonomy" id="1342794"/>
    <lineage>
        <taxon>Bacteria</taxon>
        <taxon>Pseudomonadati</taxon>
        <taxon>Pseudomonadota</taxon>
        <taxon>Gammaproteobacteria</taxon>
        <taxon>Vibrionales</taxon>
        <taxon>Vibrionaceae</taxon>
        <taxon>Photobacterium</taxon>
    </lineage>
</organism>
<evidence type="ECO:0000256" key="3">
    <source>
        <dbReference type="ARBA" id="ARBA00004845"/>
    </source>
</evidence>
<evidence type="ECO:0000256" key="7">
    <source>
        <dbReference type="ARBA" id="ARBA00022985"/>
    </source>
</evidence>
<proteinExistence type="inferred from homology"/>